<dbReference type="Proteomes" id="UP000377803">
    <property type="component" value="Chromosome"/>
</dbReference>
<dbReference type="KEGG" id="ncon:LC1Nh_0987"/>
<accession>A0A5Q0UH06</accession>
<dbReference type="EMBL" id="CP040089">
    <property type="protein sequence ID" value="QGA80866.1"/>
    <property type="molecule type" value="Genomic_DNA"/>
</dbReference>
<organism evidence="1 2">
    <name type="scientific">Candidatus Nanohalobium constans</name>
    <dbReference type="NCBI Taxonomy" id="2565781"/>
    <lineage>
        <taxon>Archaea</taxon>
        <taxon>Candidatus Nanohalarchaeota</taxon>
        <taxon>Candidatus Nanohalobia</taxon>
        <taxon>Candidatus Nanohalobiales</taxon>
        <taxon>Candidatus Nanohalobiaceae</taxon>
        <taxon>Candidatus Nanohalobium</taxon>
    </lineage>
</organism>
<dbReference type="AlphaFoldDB" id="A0A5Q0UH06"/>
<dbReference type="RefSeq" id="WP_153550610.1">
    <property type="nucleotide sequence ID" value="NZ_CP040089.1"/>
</dbReference>
<sequence length="94" mass="10601">MSTIFSQNHTISLVEYGAQESDIEKLLEHEFDEVESIGDNIYQIRTSVGSAVVDNQDDKLHPSVLEDEYENPVEISGAEGIVERARSYLDNRTI</sequence>
<gene>
    <name evidence="1" type="ORF">LC1Nh_0987</name>
</gene>
<dbReference type="GeneID" id="42365380"/>
<keyword evidence="2" id="KW-1185">Reference proteome</keyword>
<name>A0A5Q0UH06_9ARCH</name>
<evidence type="ECO:0000313" key="2">
    <source>
        <dbReference type="Proteomes" id="UP000377803"/>
    </source>
</evidence>
<evidence type="ECO:0000313" key="1">
    <source>
        <dbReference type="EMBL" id="QGA80866.1"/>
    </source>
</evidence>
<reference evidence="2" key="1">
    <citation type="submission" date="2019-05" db="EMBL/GenBank/DDBJ databases">
        <title>Candidatus Nanohalobium constans, a novel model system to study the DPANN nano-sized archaea: genomic and physiological characterization of a nanoarchaeon co-cultured with its chitinotrophic host.</title>
        <authorList>
            <person name="La Cono V."/>
            <person name="Arcadi E."/>
            <person name="Crisafi F."/>
            <person name="Denaro R."/>
            <person name="La Spada G."/>
            <person name="Messina E."/>
            <person name="Smedile F."/>
            <person name="Toshchakov S.V."/>
            <person name="Shevchenko M.A."/>
            <person name="Golyshin P.N."/>
            <person name="Golyshina O.V."/>
            <person name="Ferrer M."/>
            <person name="Rohde M."/>
            <person name="Mushegian A."/>
            <person name="Sorokin D.Y."/>
            <person name="Giuliano L."/>
            <person name="Yakimov M.M."/>
        </authorList>
    </citation>
    <scope>NUCLEOTIDE SEQUENCE [LARGE SCALE GENOMIC DNA]</scope>
    <source>
        <strain evidence="2">LC1Nh</strain>
    </source>
</reference>
<protein>
    <submittedName>
        <fullName evidence="1">Uncharacterized protein</fullName>
    </submittedName>
</protein>
<proteinExistence type="predicted"/>